<evidence type="ECO:0000256" key="1">
    <source>
        <dbReference type="ARBA" id="ARBA00004651"/>
    </source>
</evidence>
<evidence type="ECO:0000256" key="4">
    <source>
        <dbReference type="ARBA" id="ARBA00022989"/>
    </source>
</evidence>
<evidence type="ECO:0000256" key="6">
    <source>
        <dbReference type="RuleBase" id="RU366058"/>
    </source>
</evidence>
<dbReference type="Pfam" id="PF09335">
    <property type="entry name" value="VTT_dom"/>
    <property type="match status" value="1"/>
</dbReference>
<comment type="subcellular location">
    <subcellularLocation>
        <location evidence="1 6">Cell membrane</location>
        <topology evidence="1 6">Multi-pass membrane protein</topology>
    </subcellularLocation>
</comment>
<proteinExistence type="inferred from homology"/>
<evidence type="ECO:0000256" key="5">
    <source>
        <dbReference type="ARBA" id="ARBA00023136"/>
    </source>
</evidence>
<dbReference type="EMBL" id="JACHIA010000007">
    <property type="protein sequence ID" value="MBB6071207.1"/>
    <property type="molecule type" value="Genomic_DNA"/>
</dbReference>
<evidence type="ECO:0000259" key="7">
    <source>
        <dbReference type="Pfam" id="PF09335"/>
    </source>
</evidence>
<evidence type="ECO:0000256" key="3">
    <source>
        <dbReference type="ARBA" id="ARBA00022692"/>
    </source>
</evidence>
<organism evidence="8 9">
    <name type="scientific">Longimicrobium terrae</name>
    <dbReference type="NCBI Taxonomy" id="1639882"/>
    <lineage>
        <taxon>Bacteria</taxon>
        <taxon>Pseudomonadati</taxon>
        <taxon>Gemmatimonadota</taxon>
        <taxon>Longimicrobiia</taxon>
        <taxon>Longimicrobiales</taxon>
        <taxon>Longimicrobiaceae</taxon>
        <taxon>Longimicrobium</taxon>
    </lineage>
</organism>
<evidence type="ECO:0000313" key="9">
    <source>
        <dbReference type="Proteomes" id="UP000582837"/>
    </source>
</evidence>
<feature type="transmembrane region" description="Helical" evidence="6">
    <location>
        <begin position="21"/>
        <end position="43"/>
    </location>
</feature>
<feature type="domain" description="VTT" evidence="7">
    <location>
        <begin position="82"/>
        <end position="199"/>
    </location>
</feature>
<sequence>MTPAPAKARVDRRAARRWKKTALATVIVGGLVAFFALGGHHYLSFQTLKAHRVELHEYTERHYAAMFLAVLLAYTVATALSFPGGVLLSLAVGFLFGRWVGTGLVVVAATVGATLAFLSARYLFADAMRQRMGPRLARLSRGFEENAFNYILFTRLVPLFPFWLMNLVPAFTPVRVRVFIVATAIGILPGSFVFTNLGESLASIESAGDLLSAQTLLALGLLGTLSLLPIAIKKFRNSRRKKMHG</sequence>
<feature type="transmembrane region" description="Helical" evidence="6">
    <location>
        <begin position="210"/>
        <end position="232"/>
    </location>
</feature>
<evidence type="ECO:0000313" key="8">
    <source>
        <dbReference type="EMBL" id="MBB6071207.1"/>
    </source>
</evidence>
<accession>A0A841GZM9</accession>
<comment type="similarity">
    <text evidence="6">Belongs to the TVP38/TMEM64 family.</text>
</comment>
<dbReference type="PANTHER" id="PTHR12677">
    <property type="entry name" value="GOLGI APPARATUS MEMBRANE PROTEIN TVP38-RELATED"/>
    <property type="match status" value="1"/>
</dbReference>
<keyword evidence="3 6" id="KW-0812">Transmembrane</keyword>
<dbReference type="AlphaFoldDB" id="A0A841GZM9"/>
<dbReference type="RefSeq" id="WP_170033898.1">
    <property type="nucleotide sequence ID" value="NZ_JABDTL010000001.1"/>
</dbReference>
<dbReference type="InterPro" id="IPR015414">
    <property type="entry name" value="TMEM64"/>
</dbReference>
<feature type="transmembrane region" description="Helical" evidence="6">
    <location>
        <begin position="63"/>
        <end position="96"/>
    </location>
</feature>
<keyword evidence="2 6" id="KW-1003">Cell membrane</keyword>
<feature type="transmembrane region" description="Helical" evidence="6">
    <location>
        <begin position="103"/>
        <end position="124"/>
    </location>
</feature>
<name>A0A841GZM9_9BACT</name>
<dbReference type="Proteomes" id="UP000582837">
    <property type="component" value="Unassembled WGS sequence"/>
</dbReference>
<protein>
    <recommendedName>
        <fullName evidence="6">TVP38/TMEM64 family membrane protein</fullName>
    </recommendedName>
</protein>
<evidence type="ECO:0000256" key="2">
    <source>
        <dbReference type="ARBA" id="ARBA00022475"/>
    </source>
</evidence>
<comment type="caution">
    <text evidence="8">The sequence shown here is derived from an EMBL/GenBank/DDBJ whole genome shotgun (WGS) entry which is preliminary data.</text>
</comment>
<dbReference type="InterPro" id="IPR032816">
    <property type="entry name" value="VTT_dom"/>
</dbReference>
<dbReference type="PANTHER" id="PTHR12677:SF59">
    <property type="entry name" value="GOLGI APPARATUS MEMBRANE PROTEIN TVP38-RELATED"/>
    <property type="match status" value="1"/>
</dbReference>
<reference evidence="8 9" key="1">
    <citation type="submission" date="2020-08" db="EMBL/GenBank/DDBJ databases">
        <title>Genomic Encyclopedia of Type Strains, Phase IV (KMG-IV): sequencing the most valuable type-strain genomes for metagenomic binning, comparative biology and taxonomic classification.</title>
        <authorList>
            <person name="Goeker M."/>
        </authorList>
    </citation>
    <scope>NUCLEOTIDE SEQUENCE [LARGE SCALE GENOMIC DNA]</scope>
    <source>
        <strain evidence="8 9">DSM 29007</strain>
    </source>
</reference>
<feature type="transmembrane region" description="Helical" evidence="6">
    <location>
        <begin position="176"/>
        <end position="198"/>
    </location>
</feature>
<keyword evidence="4 6" id="KW-1133">Transmembrane helix</keyword>
<keyword evidence="9" id="KW-1185">Reference proteome</keyword>
<dbReference type="GO" id="GO:0005886">
    <property type="term" value="C:plasma membrane"/>
    <property type="evidence" value="ECO:0007669"/>
    <property type="project" value="UniProtKB-SubCell"/>
</dbReference>
<feature type="transmembrane region" description="Helical" evidence="6">
    <location>
        <begin position="147"/>
        <end position="164"/>
    </location>
</feature>
<gene>
    <name evidence="8" type="ORF">HNQ61_002831</name>
</gene>
<keyword evidence="5 6" id="KW-0472">Membrane</keyword>